<dbReference type="InParanoid" id="A0A2T2ZV28"/>
<gene>
    <name evidence="2" type="ORF">BD289DRAFT_146945</name>
</gene>
<accession>A0A2T2ZV28</accession>
<dbReference type="EMBL" id="KZ678655">
    <property type="protein sequence ID" value="PSR77410.1"/>
    <property type="molecule type" value="Genomic_DNA"/>
</dbReference>
<feature type="region of interest" description="Disordered" evidence="1">
    <location>
        <begin position="169"/>
        <end position="188"/>
    </location>
</feature>
<evidence type="ECO:0000313" key="2">
    <source>
        <dbReference type="EMBL" id="PSR77410.1"/>
    </source>
</evidence>
<evidence type="ECO:0000313" key="3">
    <source>
        <dbReference type="Proteomes" id="UP000241462"/>
    </source>
</evidence>
<dbReference type="AlphaFoldDB" id="A0A2T2ZV28"/>
<proteinExistence type="predicted"/>
<reference evidence="2 3" key="1">
    <citation type="journal article" date="2018" name="Mycol. Prog.">
        <title>Coniella lustricola, a new species from submerged detritus.</title>
        <authorList>
            <person name="Raudabaugh D.B."/>
            <person name="Iturriaga T."/>
            <person name="Carver A."/>
            <person name="Mondo S."/>
            <person name="Pangilinan J."/>
            <person name="Lipzen A."/>
            <person name="He G."/>
            <person name="Amirebrahimi M."/>
            <person name="Grigoriev I.V."/>
            <person name="Miller A.N."/>
        </authorList>
    </citation>
    <scope>NUCLEOTIDE SEQUENCE [LARGE SCALE GENOMIC DNA]</scope>
    <source>
        <strain evidence="2 3">B22-T-1</strain>
    </source>
</reference>
<dbReference type="Proteomes" id="UP000241462">
    <property type="component" value="Unassembled WGS sequence"/>
</dbReference>
<name>A0A2T2ZV28_9PEZI</name>
<organism evidence="2 3">
    <name type="scientific">Coniella lustricola</name>
    <dbReference type="NCBI Taxonomy" id="2025994"/>
    <lineage>
        <taxon>Eukaryota</taxon>
        <taxon>Fungi</taxon>
        <taxon>Dikarya</taxon>
        <taxon>Ascomycota</taxon>
        <taxon>Pezizomycotina</taxon>
        <taxon>Sordariomycetes</taxon>
        <taxon>Sordariomycetidae</taxon>
        <taxon>Diaporthales</taxon>
        <taxon>Schizoparmaceae</taxon>
        <taxon>Coniella</taxon>
    </lineage>
</organism>
<keyword evidence="3" id="KW-1185">Reference proteome</keyword>
<sequence length="206" mass="23420">MYCYMQLSHRTVQQNKPWTPDLIAQKNHRAGSWARERPWMCSLAGILCSKLFQIVLSLNQSLVGLREIKPWTTLAQALYPLPLRWKRTSLAPWANIWPKILRRHISEWVQIIRNCTGRCHPWTSRMANLIPGLGFKSLKFRVIVRSTDTLLRHDKSSIGDAVDCDSRFGGTRGGQPNTQKKVAAKSLDTKADGQAATEWAMVGPRS</sequence>
<evidence type="ECO:0000256" key="1">
    <source>
        <dbReference type="SAM" id="MobiDB-lite"/>
    </source>
</evidence>
<protein>
    <submittedName>
        <fullName evidence="2">Uncharacterized protein</fullName>
    </submittedName>
</protein>